<evidence type="ECO:0000313" key="2">
    <source>
        <dbReference type="Proteomes" id="UP000034154"/>
    </source>
</evidence>
<dbReference type="Proteomes" id="UP000034154">
    <property type="component" value="Unassembled WGS sequence"/>
</dbReference>
<gene>
    <name evidence="1" type="ORF">UW63_C0022G0005</name>
</gene>
<accession>A0A0G1MFL6</accession>
<name>A0A0G1MFL6_9BACT</name>
<comment type="caution">
    <text evidence="1">The sequence shown here is derived from an EMBL/GenBank/DDBJ whole genome shotgun (WGS) entry which is preliminary data.</text>
</comment>
<dbReference type="EMBL" id="LCJB01000022">
    <property type="protein sequence ID" value="KKT70724.1"/>
    <property type="molecule type" value="Genomic_DNA"/>
</dbReference>
<evidence type="ECO:0000313" key="1">
    <source>
        <dbReference type="EMBL" id="KKT70724.1"/>
    </source>
</evidence>
<dbReference type="AlphaFoldDB" id="A0A0G1MFL6"/>
<reference evidence="1 2" key="1">
    <citation type="journal article" date="2015" name="Nature">
        <title>rRNA introns, odd ribosomes, and small enigmatic genomes across a large radiation of phyla.</title>
        <authorList>
            <person name="Brown C.T."/>
            <person name="Hug L.A."/>
            <person name="Thomas B.C."/>
            <person name="Sharon I."/>
            <person name="Castelle C.J."/>
            <person name="Singh A."/>
            <person name="Wilkins M.J."/>
            <person name="Williams K.H."/>
            <person name="Banfield J.F."/>
        </authorList>
    </citation>
    <scope>NUCLEOTIDE SEQUENCE [LARGE SCALE GENOMIC DNA]</scope>
</reference>
<sequence length="574" mass="65364">MSHTPQYDVAVAKILAELKPGERVCALTGKIWNLTQKEIDICRDFKVPPTTVAPDVLMNYLNGFNTGFAAFWKAHVKTGQPILSAIHPDSPFPVVSDKEFYELDNTEYGQEPDSQRSVLEQLFEIQTKTPIDATRNSGIENSTAVVASINVLNSHAVFGSFQVKNSFYVSTLGGGEDDIDASGSDKIFQSHSVSASVEIFNGFFIICSSACRDSSFLFDCQDCEFCFGGTNLRHKKFVFFNQQLSEAEYREKIKDIDLSQAEVFEKYKADFFCLWREQGIWPENFNINSPESSGDRLINCLRCENGYLLIKSSDCFNTRFAIEAETNVYCSGNAKASRAYMCTGGSFSADSKFCQASPRIINCEYCINCVECENCFACVNLFRKKFCVLNKQYTEEEYWSLVDKLKCKMLEDGEYGRFFPAKTSPCGFQFSGGEIYRGFSEAELELFQVPRLDPARGQLLSPAPNSQLTVADIPNHLDEADKIVNQPIFDPEINRLYSITKPELEIYKNKKWPLPRQHFITRLKNLIRFSNSPEAMKYNCDFCKKDIVTYKNFTFSERKVFCQECYLKHLEENN</sequence>
<organism evidence="1 2">
    <name type="scientific">Candidatus Uhrbacteria bacterium GW2011_GWF2_44_350</name>
    <dbReference type="NCBI Taxonomy" id="1619000"/>
    <lineage>
        <taxon>Bacteria</taxon>
        <taxon>Candidatus Uhriibacteriota</taxon>
    </lineage>
</organism>
<proteinExistence type="predicted"/>
<evidence type="ECO:0008006" key="3">
    <source>
        <dbReference type="Google" id="ProtNLM"/>
    </source>
</evidence>
<protein>
    <recommendedName>
        <fullName evidence="3">Caib/baif family protein</fullName>
    </recommendedName>
</protein>